<dbReference type="EMBL" id="BORR01000006">
    <property type="protein sequence ID" value="GIO37219.1"/>
    <property type="molecule type" value="Genomic_DNA"/>
</dbReference>
<evidence type="ECO:0000313" key="2">
    <source>
        <dbReference type="Proteomes" id="UP000681162"/>
    </source>
</evidence>
<accession>A0A919XQM7</accession>
<sequence>MKWSRIWSLRHWGHVFRKLPGLLRSPRVPLLDKLLLGIPAILYWILPDVLPFIPIDDIAVTMLLMNWFVGRAEQKDRDGVQRIDINP</sequence>
<name>A0A919XQM7_9BACL</name>
<reference evidence="1 2" key="1">
    <citation type="submission" date="2021-03" db="EMBL/GenBank/DDBJ databases">
        <title>Antimicrobial resistance genes in bacteria isolated from Japanese honey, and their potential for conferring macrolide and lincosamide resistance in the American foulbrood pathogen Paenibacillus larvae.</title>
        <authorList>
            <person name="Okamoto M."/>
            <person name="Kumagai M."/>
            <person name="Kanamori H."/>
            <person name="Takamatsu D."/>
        </authorList>
    </citation>
    <scope>NUCLEOTIDE SEQUENCE [LARGE SCALE GENOMIC DNA]</scope>
    <source>
        <strain evidence="1 2">J41TS12</strain>
    </source>
</reference>
<organism evidence="1 2">
    <name type="scientific">Paenibacillus antibioticophila</name>
    <dbReference type="NCBI Taxonomy" id="1274374"/>
    <lineage>
        <taxon>Bacteria</taxon>
        <taxon>Bacillati</taxon>
        <taxon>Bacillota</taxon>
        <taxon>Bacilli</taxon>
        <taxon>Bacillales</taxon>
        <taxon>Paenibacillaceae</taxon>
        <taxon>Paenibacillus</taxon>
    </lineage>
</organism>
<dbReference type="RefSeq" id="WP_212939502.1">
    <property type="nucleotide sequence ID" value="NZ_BORR01000006.1"/>
</dbReference>
<gene>
    <name evidence="1" type="ORF">J41TS12_20800</name>
</gene>
<protein>
    <recommendedName>
        <fullName evidence="3">DUF1232 domain-containing protein</fullName>
    </recommendedName>
</protein>
<comment type="caution">
    <text evidence="1">The sequence shown here is derived from an EMBL/GenBank/DDBJ whole genome shotgun (WGS) entry which is preliminary data.</text>
</comment>
<dbReference type="Proteomes" id="UP000681162">
    <property type="component" value="Unassembled WGS sequence"/>
</dbReference>
<evidence type="ECO:0008006" key="3">
    <source>
        <dbReference type="Google" id="ProtNLM"/>
    </source>
</evidence>
<evidence type="ECO:0000313" key="1">
    <source>
        <dbReference type="EMBL" id="GIO37219.1"/>
    </source>
</evidence>
<dbReference type="AlphaFoldDB" id="A0A919XQM7"/>
<keyword evidence="2" id="KW-1185">Reference proteome</keyword>
<proteinExistence type="predicted"/>